<feature type="region of interest" description="Disordered" evidence="1">
    <location>
        <begin position="167"/>
        <end position="362"/>
    </location>
</feature>
<accession>A0A1I6J314</accession>
<feature type="non-terminal residue" evidence="3">
    <location>
        <position position="362"/>
    </location>
</feature>
<name>A0A1I6J314_9FIRM</name>
<dbReference type="AlphaFoldDB" id="A0A1I6J314"/>
<sequence>MKKKRLSKRLAVIGLSAMLIGTRMTFMVNAAPHQVTAEDMDGLRLMFDAKVYAELNKDVVDQLGTDPEKLFEHFVTKGIYEARCCNANFDVNAYFSAYEDLRNVFGDDIVSYYTHYALHAAEEQRVLTTYEACAENGVPITDFNGNTVEYDPQDKHHSIPEGTVVSDIANPLSLGGNKGNSDSGNQYDSGDDDDDDDNFYRPSVAPSEKPMPSITPSEKPVPSITPSEMPEPSITPSEEPSFEPSWSPSEEPWESMAPSWSPSEEPWESIAPSWSPSEEPWESMSPSWSPSEEPWESIAPSWSPSEEPWESMAPSWSPSEEPWESIAPSWSPSEEPWESMSPSWYPSEAPVPSWSPSEAPVP</sequence>
<feature type="compositionally biased region" description="Low complexity" evidence="1">
    <location>
        <begin position="226"/>
        <end position="348"/>
    </location>
</feature>
<feature type="chain" id="PRO_5011716991" evidence="2">
    <location>
        <begin position="31"/>
        <end position="362"/>
    </location>
</feature>
<dbReference type="Proteomes" id="UP000214760">
    <property type="component" value="Unassembled WGS sequence"/>
</dbReference>
<protein>
    <submittedName>
        <fullName evidence="3">Uncharacterized protein</fullName>
    </submittedName>
</protein>
<reference evidence="3 4" key="1">
    <citation type="submission" date="2016-10" db="EMBL/GenBank/DDBJ databases">
        <authorList>
            <person name="de Groot N.N."/>
        </authorList>
    </citation>
    <scope>NUCLEOTIDE SEQUENCE [LARGE SCALE GENOMIC DNA]</scope>
    <source>
        <strain evidence="3 4">F</strain>
    </source>
</reference>
<gene>
    <name evidence="3" type="ORF">SAMN02910262_01125</name>
</gene>
<evidence type="ECO:0000256" key="2">
    <source>
        <dbReference type="SAM" id="SignalP"/>
    </source>
</evidence>
<feature type="signal peptide" evidence="2">
    <location>
        <begin position="1"/>
        <end position="30"/>
    </location>
</feature>
<dbReference type="EMBL" id="FOZC01000005">
    <property type="protein sequence ID" value="SFR73373.1"/>
    <property type="molecule type" value="Genomic_DNA"/>
</dbReference>
<keyword evidence="2" id="KW-0732">Signal</keyword>
<proteinExistence type="predicted"/>
<evidence type="ECO:0000256" key="1">
    <source>
        <dbReference type="SAM" id="MobiDB-lite"/>
    </source>
</evidence>
<feature type="compositionally biased region" description="Low complexity" evidence="1">
    <location>
        <begin position="179"/>
        <end position="188"/>
    </location>
</feature>
<evidence type="ECO:0000313" key="4">
    <source>
        <dbReference type="Proteomes" id="UP000214760"/>
    </source>
</evidence>
<organism evidence="3 4">
    <name type="scientific">[Clostridium] aminophilum</name>
    <dbReference type="NCBI Taxonomy" id="1526"/>
    <lineage>
        <taxon>Bacteria</taxon>
        <taxon>Bacillati</taxon>
        <taxon>Bacillota</taxon>
        <taxon>Clostridia</taxon>
        <taxon>Lachnospirales</taxon>
        <taxon>Lachnospiraceae</taxon>
    </lineage>
</organism>
<evidence type="ECO:0000313" key="3">
    <source>
        <dbReference type="EMBL" id="SFR73373.1"/>
    </source>
</evidence>